<dbReference type="AlphaFoldDB" id="C4FI40"/>
<keyword evidence="1" id="KW-1133">Transmembrane helix</keyword>
<accession>C4FI40</accession>
<feature type="domain" description="Transglutaminase-like" evidence="2">
    <location>
        <begin position="396"/>
        <end position="466"/>
    </location>
</feature>
<dbReference type="Gene3D" id="3.10.620.30">
    <property type="match status" value="1"/>
</dbReference>
<dbReference type="PANTHER" id="PTHR42736">
    <property type="entry name" value="PROTEIN-GLUTAMINE GAMMA-GLUTAMYLTRANSFERASE"/>
    <property type="match status" value="1"/>
</dbReference>
<keyword evidence="1" id="KW-0472">Membrane</keyword>
<organism evidence="3 4">
    <name type="scientific">Sulfurihydrogenibium yellowstonense SS-5</name>
    <dbReference type="NCBI Taxonomy" id="432331"/>
    <lineage>
        <taxon>Bacteria</taxon>
        <taxon>Pseudomonadati</taxon>
        <taxon>Aquificota</taxon>
        <taxon>Aquificia</taxon>
        <taxon>Aquificales</taxon>
        <taxon>Hydrogenothermaceae</taxon>
        <taxon>Sulfurihydrogenibium</taxon>
    </lineage>
</organism>
<dbReference type="Pfam" id="PF01841">
    <property type="entry name" value="Transglut_core"/>
    <property type="match status" value="1"/>
</dbReference>
<feature type="transmembrane region" description="Helical" evidence="1">
    <location>
        <begin position="103"/>
        <end position="121"/>
    </location>
</feature>
<dbReference type="RefSeq" id="WP_007545638.1">
    <property type="nucleotide sequence ID" value="NZ_ABZS01000013.1"/>
</dbReference>
<evidence type="ECO:0000313" key="4">
    <source>
        <dbReference type="Proteomes" id="UP000005540"/>
    </source>
</evidence>
<reference evidence="3 4" key="1">
    <citation type="submission" date="2009-04" db="EMBL/GenBank/DDBJ databases">
        <authorList>
            <person name="Reysenbach A.-L."/>
            <person name="Heidelberg J.F."/>
            <person name="Nelson W.C."/>
        </authorList>
    </citation>
    <scope>NUCLEOTIDE SEQUENCE [LARGE SCALE GENOMIC DNA]</scope>
    <source>
        <strain evidence="3 4">SS-5</strain>
    </source>
</reference>
<keyword evidence="4" id="KW-1185">Reference proteome</keyword>
<dbReference type="SMART" id="SM00460">
    <property type="entry name" value="TGc"/>
    <property type="match status" value="1"/>
</dbReference>
<feature type="transmembrane region" description="Helical" evidence="1">
    <location>
        <begin position="54"/>
        <end position="73"/>
    </location>
</feature>
<evidence type="ECO:0000313" key="3">
    <source>
        <dbReference type="EMBL" id="EEP61261.1"/>
    </source>
</evidence>
<dbReference type="OrthoDB" id="9804872at2"/>
<proteinExistence type="predicted"/>
<evidence type="ECO:0000256" key="1">
    <source>
        <dbReference type="SAM" id="Phobius"/>
    </source>
</evidence>
<dbReference type="InterPro" id="IPR021878">
    <property type="entry name" value="TgpA_N"/>
</dbReference>
<sequence>MKLSVENIAKINAYVGSLFIFLLIFKEISPAYSFIFIALYALSAYKDFKKPLNINRTFINITGILFVILMVLRINPDNIVQPSVETLLVLLGLKLLEEKAFRDYMQIYLLIILLFAGYTILSTSMIFLLYLLILIFFINASVILLTYYQQNKEIELDISVIKRILIKTAIIPLLSIPFMIFLFFTLPRSNYPVLNFLQGQGKATTGFSQDVKLGDVSNIQEDDSVVMRVSGENIGEIYLRGLTWNYFDGKQWMSKDLFSAVKARRLFGKKYEYTVYLEPHSDIYLFTVEYPYAISQISGYFITPRMDKTYVVDKSVFNKIKYSGISFINDRYYEELKSTDEYLQLPKLNESIIKLAKDLNGNDEEETAKNIEKFLKSYTYSLQNLSVSQDPIYNFLFVKKQGNCEYFASSMVILLRLNGIPARLVGGYKTATYNQTANYYIVKQKDAHVWAEAYINKHWIRFDPTPAARNAIIEREKKLNKLKLWLDTINYYYTTFIVNYDFSKQVELFNKVKKSFSNIKDFKKIEFEFNKNYLIFTIILLLVGYLTFLFIKYLKQPYEKRLLNILNKRLKKYGYERKENEGLEEFISRIENTELRQKLLTFARELESYVYKDKKLSKADYERLKRMIEKL</sequence>
<dbReference type="Pfam" id="PF11992">
    <property type="entry name" value="TgpA_N"/>
    <property type="match status" value="1"/>
</dbReference>
<dbReference type="InterPro" id="IPR052901">
    <property type="entry name" value="Bact_TGase-like"/>
</dbReference>
<feature type="transmembrane region" description="Helical" evidence="1">
    <location>
        <begin position="20"/>
        <end position="42"/>
    </location>
</feature>
<dbReference type="Proteomes" id="UP000005540">
    <property type="component" value="Unassembled WGS sequence"/>
</dbReference>
<feature type="transmembrane region" description="Helical" evidence="1">
    <location>
        <begin position="533"/>
        <end position="554"/>
    </location>
</feature>
<keyword evidence="1" id="KW-0812">Transmembrane</keyword>
<dbReference type="PANTHER" id="PTHR42736:SF1">
    <property type="entry name" value="PROTEIN-GLUTAMINE GAMMA-GLUTAMYLTRANSFERASE"/>
    <property type="match status" value="1"/>
</dbReference>
<feature type="transmembrane region" description="Helical" evidence="1">
    <location>
        <begin position="169"/>
        <end position="186"/>
    </location>
</feature>
<gene>
    <name evidence="3" type="ORF">SULYE_0224</name>
</gene>
<dbReference type="InterPro" id="IPR002931">
    <property type="entry name" value="Transglutaminase-like"/>
</dbReference>
<dbReference type="InterPro" id="IPR038765">
    <property type="entry name" value="Papain-like_cys_pep_sf"/>
</dbReference>
<dbReference type="SUPFAM" id="SSF54001">
    <property type="entry name" value="Cysteine proteinases"/>
    <property type="match status" value="1"/>
</dbReference>
<dbReference type="EMBL" id="ABZS01000013">
    <property type="protein sequence ID" value="EEP61261.1"/>
    <property type="molecule type" value="Genomic_DNA"/>
</dbReference>
<feature type="transmembrane region" description="Helical" evidence="1">
    <location>
        <begin position="127"/>
        <end position="148"/>
    </location>
</feature>
<name>C4FI40_9AQUI</name>
<evidence type="ECO:0000259" key="2">
    <source>
        <dbReference type="SMART" id="SM00460"/>
    </source>
</evidence>
<protein>
    <submittedName>
        <fullName evidence="3">Transglutaminase domain protein</fullName>
    </submittedName>
</protein>
<comment type="caution">
    <text evidence="3">The sequence shown here is derived from an EMBL/GenBank/DDBJ whole genome shotgun (WGS) entry which is preliminary data.</text>
</comment>